<comment type="caution">
    <text evidence="2">The sequence shown here is derived from an EMBL/GenBank/DDBJ whole genome shotgun (WGS) entry which is preliminary data.</text>
</comment>
<accession>A0ABV9I3L3</accession>
<evidence type="ECO:0000313" key="3">
    <source>
        <dbReference type="Proteomes" id="UP001596043"/>
    </source>
</evidence>
<reference evidence="2" key="1">
    <citation type="journal article" date="2014" name="Int. J. Syst. Evol. Microbiol.">
        <title>Complete genome of a new Firmicutes species belonging to the dominant human colonic microbiota ('Ruminococcus bicirculans') reveals two chromosomes and a selective capacity to utilize plant glucans.</title>
        <authorList>
            <consortium name="NISC Comparative Sequencing Program"/>
            <person name="Wegmann U."/>
            <person name="Louis P."/>
            <person name="Goesmann A."/>
            <person name="Henrissat B."/>
            <person name="Duncan S.H."/>
            <person name="Flint H.J."/>
        </authorList>
    </citation>
    <scope>NUCLEOTIDE SEQUENCE</scope>
    <source>
        <strain evidence="2">CGMCC 1.16527</strain>
    </source>
</reference>
<dbReference type="EMBL" id="JBHSFV010000054">
    <property type="protein sequence ID" value="MFC4636703.1"/>
    <property type="molecule type" value="Genomic_DNA"/>
</dbReference>
<feature type="non-terminal residue" evidence="2">
    <location>
        <position position="61"/>
    </location>
</feature>
<dbReference type="Proteomes" id="UP001596043">
    <property type="component" value="Unassembled WGS sequence"/>
</dbReference>
<sequence length="61" mass="7063">MELNCKQCGTFFIQRNKRQVYCSAKCRTKACRVRHNKGKLSELVKEEPSNKSINNMDLLTA</sequence>
<keyword evidence="3" id="KW-1185">Reference proteome</keyword>
<organism evidence="2 3">
    <name type="scientific">Dokdonia ponticola</name>
    <dbReference type="NCBI Taxonomy" id="2041041"/>
    <lineage>
        <taxon>Bacteria</taxon>
        <taxon>Pseudomonadati</taxon>
        <taxon>Bacteroidota</taxon>
        <taxon>Flavobacteriia</taxon>
        <taxon>Flavobacteriales</taxon>
        <taxon>Flavobacteriaceae</taxon>
        <taxon>Dokdonia</taxon>
    </lineage>
</organism>
<reference evidence="3" key="2">
    <citation type="journal article" date="2019" name="Int. J. Syst. Evol. Microbiol.">
        <title>The Global Catalogue of Microorganisms (GCM) 10K type strain sequencing project: providing services to taxonomists for standard genome sequencing and annotation.</title>
        <authorList>
            <consortium name="The Broad Institute Genomics Platform"/>
            <consortium name="The Broad Institute Genome Sequencing Center for Infectious Disease"/>
            <person name="Wu L."/>
            <person name="Ma J."/>
        </authorList>
    </citation>
    <scope>NUCLEOTIDE SEQUENCE [LARGE SCALE GENOMIC DNA]</scope>
    <source>
        <strain evidence="3">YJ-61-S</strain>
    </source>
</reference>
<protein>
    <submittedName>
        <fullName evidence="2">Uncharacterized protein</fullName>
    </submittedName>
</protein>
<gene>
    <name evidence="1" type="ORF">ACFO3O_22585</name>
    <name evidence="2" type="ORF">ACFO3O_22590</name>
</gene>
<proteinExistence type="predicted"/>
<evidence type="ECO:0000313" key="1">
    <source>
        <dbReference type="EMBL" id="MFC4636702.1"/>
    </source>
</evidence>
<name>A0ABV9I3L3_9FLAO</name>
<dbReference type="RefSeq" id="WP_379983075.1">
    <property type="nucleotide sequence ID" value="NZ_JBHSFV010000053.1"/>
</dbReference>
<dbReference type="EMBL" id="JBHSFV010000053">
    <property type="protein sequence ID" value="MFC4636702.1"/>
    <property type="molecule type" value="Genomic_DNA"/>
</dbReference>
<evidence type="ECO:0000313" key="2">
    <source>
        <dbReference type="EMBL" id="MFC4636703.1"/>
    </source>
</evidence>
<reference evidence="2" key="3">
    <citation type="submission" date="2024-09" db="EMBL/GenBank/DDBJ databases">
        <authorList>
            <person name="Sun Q."/>
            <person name="Mori K."/>
        </authorList>
    </citation>
    <scope>NUCLEOTIDE SEQUENCE</scope>
    <source>
        <strain evidence="2">CGMCC 1.16527</strain>
    </source>
</reference>